<dbReference type="OrthoDB" id="2308815at2759"/>
<dbReference type="PANTHER" id="PTHR48229:SF1">
    <property type="entry name" value="ALPHA METHYLACYL-COA RACEMASE-RELATED"/>
    <property type="match status" value="1"/>
</dbReference>
<sequence>MKSAVIASALHAMSGIVANELLELRDDPSSSRTVSIDTENAEFWLGSVGMTKRNGQTVQEVGKEGKLAAIFPKDLQGDIFGTPLRLRATANYETKDEGVWFQLHGSLGADPVLHTIGIDPSQECSSNDEASRVIAPHVAIGTDDYNNGAKRDCRIRDMHFDSLSWDIK</sequence>
<evidence type="ECO:0000313" key="1">
    <source>
        <dbReference type="EMBL" id="KAF4497166.1"/>
    </source>
</evidence>
<dbReference type="InterPro" id="IPR052985">
    <property type="entry name" value="CoA-trans_III_biosynth/detox"/>
</dbReference>
<name>A0A9P5E676_9HYPO</name>
<evidence type="ECO:0000313" key="2">
    <source>
        <dbReference type="Proteomes" id="UP000737391"/>
    </source>
</evidence>
<dbReference type="AlphaFoldDB" id="A0A9P5E676"/>
<organism evidence="1 2">
    <name type="scientific">Fusarium agapanthi</name>
    <dbReference type="NCBI Taxonomy" id="1803897"/>
    <lineage>
        <taxon>Eukaryota</taxon>
        <taxon>Fungi</taxon>
        <taxon>Dikarya</taxon>
        <taxon>Ascomycota</taxon>
        <taxon>Pezizomycotina</taxon>
        <taxon>Sordariomycetes</taxon>
        <taxon>Hypocreomycetidae</taxon>
        <taxon>Hypocreales</taxon>
        <taxon>Nectriaceae</taxon>
        <taxon>Fusarium</taxon>
        <taxon>Fusarium fujikuroi species complex</taxon>
    </lineage>
</organism>
<dbReference type="InterPro" id="IPR023606">
    <property type="entry name" value="CoA-Trfase_III_dom_1_sf"/>
</dbReference>
<dbReference type="Proteomes" id="UP000737391">
    <property type="component" value="Unassembled WGS sequence"/>
</dbReference>
<reference evidence="1" key="1">
    <citation type="submission" date="2020-01" db="EMBL/GenBank/DDBJ databases">
        <title>Identification and distribution of gene clusters putatively required for synthesis of sphingolipid metabolism inhibitors in phylogenetically diverse species of the filamentous fungus Fusarium.</title>
        <authorList>
            <person name="Kim H.-S."/>
            <person name="Busman M."/>
            <person name="Brown D.W."/>
            <person name="Divon H."/>
            <person name="Uhlig S."/>
            <person name="Proctor R.H."/>
        </authorList>
    </citation>
    <scope>NUCLEOTIDE SEQUENCE</scope>
    <source>
        <strain evidence="1">NRRL 31653</strain>
    </source>
</reference>
<accession>A0A9P5E676</accession>
<dbReference type="EMBL" id="LUFC02000455">
    <property type="protein sequence ID" value="KAF4497166.1"/>
    <property type="molecule type" value="Genomic_DNA"/>
</dbReference>
<gene>
    <name evidence="1" type="ORF">FAGAP_6689</name>
</gene>
<keyword evidence="2" id="KW-1185">Reference proteome</keyword>
<comment type="caution">
    <text evidence="1">The sequence shown here is derived from an EMBL/GenBank/DDBJ whole genome shotgun (WGS) entry which is preliminary data.</text>
</comment>
<dbReference type="GO" id="GO:0016740">
    <property type="term" value="F:transferase activity"/>
    <property type="evidence" value="ECO:0007669"/>
    <property type="project" value="UniProtKB-KW"/>
</dbReference>
<proteinExistence type="predicted"/>
<dbReference type="PANTHER" id="PTHR48229">
    <property type="entry name" value="CAIB/BAIF FAMILY ENZYME (AFU_ORTHOLOGUE AFUA_1G05360)-RELATED"/>
    <property type="match status" value="1"/>
</dbReference>
<keyword evidence="1" id="KW-0808">Transferase</keyword>
<protein>
    <submittedName>
        <fullName evidence="1">Acyl- transferase carnitine dehydratase</fullName>
    </submittedName>
</protein>
<dbReference type="SUPFAM" id="SSF89796">
    <property type="entry name" value="CoA-transferase family III (CaiB/BaiF)"/>
    <property type="match status" value="1"/>
</dbReference>